<dbReference type="GO" id="GO:0044208">
    <property type="term" value="P:'de novo' AMP biosynthetic process"/>
    <property type="evidence" value="ECO:0007669"/>
    <property type="project" value="UniProtKB-UniRule"/>
</dbReference>
<dbReference type="Proteomes" id="UP000069135">
    <property type="component" value="Chromosome"/>
</dbReference>
<dbReference type="InterPro" id="IPR027417">
    <property type="entry name" value="P-loop_NTPase"/>
</dbReference>
<dbReference type="Gene3D" id="3.90.170.10">
    <property type="entry name" value="Adenylosuccinate Synthetase, subunit A, domain 3"/>
    <property type="match status" value="2"/>
</dbReference>
<dbReference type="GO" id="GO:0005525">
    <property type="term" value="F:GTP binding"/>
    <property type="evidence" value="ECO:0007669"/>
    <property type="project" value="UniProtKB-UniRule"/>
</dbReference>
<dbReference type="InterPro" id="IPR033128">
    <property type="entry name" value="Adenylosuccin_syn_Lys_AS"/>
</dbReference>
<dbReference type="PROSITE" id="PS01266">
    <property type="entry name" value="ADENYLOSUCCIN_SYN_1"/>
    <property type="match status" value="1"/>
</dbReference>
<evidence type="ECO:0000256" key="6">
    <source>
        <dbReference type="ARBA" id="ARBA00022842"/>
    </source>
</evidence>
<feature type="active site" description="Proton acceptor" evidence="8">
    <location>
        <position position="21"/>
    </location>
</feature>
<comment type="cofactor">
    <cofactor evidence="8">
        <name>Mg(2+)</name>
        <dbReference type="ChEBI" id="CHEBI:18420"/>
    </cofactor>
    <text evidence="8">Binds 1 Mg(2+) ion per subunit.</text>
</comment>
<feature type="binding site" evidence="8">
    <location>
        <position position="154"/>
    </location>
    <ligand>
        <name>IMP</name>
        <dbReference type="ChEBI" id="CHEBI:58053"/>
        <note>ligand shared between dimeric partners</note>
    </ligand>
</feature>
<keyword evidence="8" id="KW-0963">Cytoplasm</keyword>
<dbReference type="SMART" id="SM00788">
    <property type="entry name" value="Adenylsucc_synt"/>
    <property type="match status" value="1"/>
</dbReference>
<dbReference type="KEGG" id="prf:PeribacterA2_0420"/>
<evidence type="ECO:0000256" key="8">
    <source>
        <dbReference type="HAMAP-Rule" id="MF_00011"/>
    </source>
</evidence>
<name>A0A0S1SNG0_9BACT</name>
<proteinExistence type="inferred from homology"/>
<dbReference type="PROSITE" id="PS00513">
    <property type="entry name" value="ADENYLOSUCCIN_SYN_2"/>
    <property type="match status" value="1"/>
</dbReference>
<comment type="function">
    <text evidence="8">Plays an important role in the de novo pathway of purine nucleotide biosynthesis. Catalyzes the first committed step in the biosynthesis of AMP from IMP.</text>
</comment>
<feature type="active site" evidence="9">
    <location>
        <position position="151"/>
    </location>
</feature>
<accession>A0A0S1SGH9</accession>
<dbReference type="GO" id="GO:0000287">
    <property type="term" value="F:magnesium ion binding"/>
    <property type="evidence" value="ECO:0007669"/>
    <property type="project" value="UniProtKB-UniRule"/>
</dbReference>
<feature type="binding site" description="in other chain" evidence="8">
    <location>
        <position position="243"/>
    </location>
    <ligand>
        <name>IMP</name>
        <dbReference type="ChEBI" id="CHEBI:58053"/>
        <note>ligand shared between dimeric partners</note>
    </ligand>
</feature>
<dbReference type="GO" id="GO:0005737">
    <property type="term" value="C:cytoplasm"/>
    <property type="evidence" value="ECO:0007669"/>
    <property type="project" value="UniProtKB-SubCell"/>
</dbReference>
<keyword evidence="3 8" id="KW-0479">Metal-binding</keyword>
<dbReference type="GO" id="GO:0046040">
    <property type="term" value="P:IMP metabolic process"/>
    <property type="evidence" value="ECO:0007669"/>
    <property type="project" value="TreeGrafter"/>
</dbReference>
<dbReference type="EMBL" id="CP013065">
    <property type="protein sequence ID" value="ALM13111.1"/>
    <property type="molecule type" value="Genomic_DNA"/>
</dbReference>
<evidence type="ECO:0000256" key="7">
    <source>
        <dbReference type="ARBA" id="ARBA00023134"/>
    </source>
</evidence>
<keyword evidence="2 8" id="KW-0436">Ligase</keyword>
<feature type="binding site" evidence="8">
    <location>
        <position position="48"/>
    </location>
    <ligand>
        <name>Mg(2+)</name>
        <dbReference type="ChEBI" id="CHEBI:18420"/>
    </ligand>
</feature>
<dbReference type="Gene3D" id="1.10.300.10">
    <property type="entry name" value="Adenylosuccinate Synthetase, subunit A, domain 2"/>
    <property type="match status" value="1"/>
</dbReference>
<feature type="binding site" description="in other chain" evidence="8">
    <location>
        <position position="228"/>
    </location>
    <ligand>
        <name>IMP</name>
        <dbReference type="ChEBI" id="CHEBI:58053"/>
        <note>ligand shared between dimeric partners</note>
    </ligand>
</feature>
<organism evidence="12 13">
    <name type="scientific">Candidatus Peribacter riflensis</name>
    <dbReference type="NCBI Taxonomy" id="1735162"/>
    <lineage>
        <taxon>Bacteria</taxon>
        <taxon>Candidatus Peregrinibacteriota</taxon>
        <taxon>Candidatus Peribacteria</taxon>
        <taxon>Candidatus Peribacterales</taxon>
        <taxon>Candidatus Peribacteraceae</taxon>
        <taxon>Candidatus Peribacter</taxon>
    </lineage>
</organism>
<evidence type="ECO:0000256" key="2">
    <source>
        <dbReference type="ARBA" id="ARBA00022598"/>
    </source>
</evidence>
<accession>A0A0S1SWB9</accession>
<evidence type="ECO:0000313" key="13">
    <source>
        <dbReference type="Proteomes" id="UP000069135"/>
    </source>
</evidence>
<feature type="binding site" evidence="8">
    <location>
        <begin position="303"/>
        <end position="309"/>
    </location>
    <ligand>
        <name>substrate</name>
    </ligand>
</feature>
<dbReference type="FunFam" id="3.90.170.10:FF:000001">
    <property type="entry name" value="Adenylosuccinate synthetase"/>
    <property type="match status" value="1"/>
</dbReference>
<comment type="catalytic activity">
    <reaction evidence="8 10">
        <text>IMP + L-aspartate + GTP = N(6)-(1,2-dicarboxyethyl)-AMP + GDP + phosphate + 2 H(+)</text>
        <dbReference type="Rhea" id="RHEA:15753"/>
        <dbReference type="ChEBI" id="CHEBI:15378"/>
        <dbReference type="ChEBI" id="CHEBI:29991"/>
        <dbReference type="ChEBI" id="CHEBI:37565"/>
        <dbReference type="ChEBI" id="CHEBI:43474"/>
        <dbReference type="ChEBI" id="CHEBI:57567"/>
        <dbReference type="ChEBI" id="CHEBI:58053"/>
        <dbReference type="ChEBI" id="CHEBI:58189"/>
        <dbReference type="EC" id="6.3.4.4"/>
    </reaction>
</comment>
<dbReference type="UniPathway" id="UPA00075">
    <property type="reaction ID" value="UER00335"/>
</dbReference>
<protein>
    <recommendedName>
        <fullName evidence="8 10">Adenylosuccinate synthetase</fullName>
        <shortName evidence="8">AMPSase</shortName>
        <shortName evidence="8">AdSS</shortName>
        <ecNumber evidence="8 10">6.3.4.4</ecNumber>
    </recommendedName>
    <alternativeName>
        <fullName evidence="8">IMP--aspartate ligase</fullName>
    </alternativeName>
</protein>
<comment type="subcellular location">
    <subcellularLocation>
        <location evidence="8">Cytoplasm</location>
    </subcellularLocation>
</comment>
<keyword evidence="4 8" id="KW-0547">Nucleotide-binding</keyword>
<feature type="binding site" evidence="8">
    <location>
        <begin position="401"/>
        <end position="403"/>
    </location>
    <ligand>
        <name>GTP</name>
        <dbReference type="ChEBI" id="CHEBI:37565"/>
    </ligand>
</feature>
<feature type="binding site" description="in other chain" evidence="8">
    <location>
        <position position="140"/>
    </location>
    <ligand>
        <name>IMP</name>
        <dbReference type="ChEBI" id="CHEBI:58053"/>
        <note>ligand shared between dimeric partners</note>
    </ligand>
</feature>
<dbReference type="Gene3D" id="3.40.440.10">
    <property type="entry name" value="Adenylosuccinate Synthetase, subunit A, domain 1"/>
    <property type="match status" value="1"/>
</dbReference>
<comment type="similarity">
    <text evidence="8 10">Belongs to the adenylosuccinate synthetase family.</text>
</comment>
<sequence>MQKLLQSLGPVCAVIGAQWGDEGKGKVIDLLSEHYDTVARACGGANAGHTIVVKGTKHIFHLLPSGALHPHTTVVIGSGLVLHLPTLLEEIRLLKEAGIDVLPRLFIAEEAHIVFEFHKAIDLALEEERRKREGKGIGTTGRGIGPAYTDKASRDGTRMQSLQGDMRPVLEHHAERVQRLYGVTVDIEKELAALAPAQKLLKDHIVDTVKLLHDQLGAGKKLLVEGAQASLLDLDHGTYPYVTSSQTTSAGALQGLGIAPRVLTACIGVAKAYCTRVGEGDFATEVTGETGDRLRTRGGEYGSTTGRPRRCGWLSIPDLQRAAMVNGFTHWNITKLDVLDEEAEIPVCVGIGSDGKPAWKKLSGWKTSTVGITEFAKLPKEAQQYLQFIEKETGVPASLVGTGPGREQMIVR</sequence>
<feature type="region of interest" description="Disordered" evidence="11">
    <location>
        <begin position="134"/>
        <end position="155"/>
    </location>
</feature>
<feature type="binding site" description="in other chain" evidence="8">
    <location>
        <position position="307"/>
    </location>
    <ligand>
        <name>IMP</name>
        <dbReference type="ChEBI" id="CHEBI:58053"/>
        <note>ligand shared between dimeric partners</note>
    </ligand>
</feature>
<feature type="binding site" evidence="8">
    <location>
        <begin position="20"/>
        <end position="26"/>
    </location>
    <ligand>
        <name>GTP</name>
        <dbReference type="ChEBI" id="CHEBI:37565"/>
    </ligand>
</feature>
<dbReference type="InterPro" id="IPR042110">
    <property type="entry name" value="Adenylosuccinate_synth_dom2"/>
</dbReference>
<dbReference type="NCBIfam" id="NF002223">
    <property type="entry name" value="PRK01117.1"/>
    <property type="match status" value="1"/>
</dbReference>
<dbReference type="GO" id="GO:0004019">
    <property type="term" value="F:adenylosuccinate synthase activity"/>
    <property type="evidence" value="ECO:0007669"/>
    <property type="project" value="UniProtKB-UniRule"/>
</dbReference>
<dbReference type="InterPro" id="IPR042109">
    <property type="entry name" value="Adenylosuccinate_synth_dom1"/>
</dbReference>
<accession>A0A0S1SJU9</accession>
<feature type="binding site" description="in other chain" evidence="8">
    <location>
        <begin position="46"/>
        <end position="49"/>
    </location>
    <ligand>
        <name>IMP</name>
        <dbReference type="ChEBI" id="CHEBI:58053"/>
        <note>ligand shared between dimeric partners</note>
    </ligand>
</feature>
<dbReference type="InterPro" id="IPR001114">
    <property type="entry name" value="Adenylosuccinate_synthetase"/>
</dbReference>
<evidence type="ECO:0000256" key="11">
    <source>
        <dbReference type="SAM" id="MobiDB-lite"/>
    </source>
</evidence>
<keyword evidence="7 8" id="KW-0342">GTP-binding</keyword>
<feature type="active site" description="Proton donor" evidence="8">
    <location>
        <position position="49"/>
    </location>
</feature>
<reference evidence="12 13" key="2">
    <citation type="journal article" date="2016" name="PeerJ">
        <title>Analysis of five complete genome sequences for members of the class Peribacteria in the recently recognized Peregrinibacteria bacterial phylum.</title>
        <authorList>
            <person name="Anantharaman K."/>
            <person name="Brown C.T."/>
            <person name="Burstein D."/>
            <person name="Castelle C.J."/>
            <person name="Probst A.J."/>
            <person name="Thomas B.C."/>
            <person name="Williams K.H."/>
            <person name="Banfield J.F."/>
        </authorList>
    </citation>
    <scope>NUCLEOTIDE SEQUENCE [LARGE SCALE GENOMIC DNA]</scope>
    <source>
        <strain evidence="12">RIFOXYD1_FULL_PER-ii_59_16</strain>
    </source>
</reference>
<gene>
    <name evidence="8" type="primary">purA</name>
    <name evidence="12" type="ORF">PeribacterD1_0420</name>
</gene>
<dbReference type="STRING" id="1735162.PeribacterB2_0419"/>
<feature type="binding site" evidence="8">
    <location>
        <position position="309"/>
    </location>
    <ligand>
        <name>GTP</name>
        <dbReference type="ChEBI" id="CHEBI:37565"/>
    </ligand>
</feature>
<feature type="binding site" evidence="8">
    <location>
        <begin position="335"/>
        <end position="337"/>
    </location>
    <ligand>
        <name>GTP</name>
        <dbReference type="ChEBI" id="CHEBI:37565"/>
    </ligand>
</feature>
<dbReference type="EC" id="6.3.4.4" evidence="8 10"/>
<dbReference type="Pfam" id="PF00709">
    <property type="entry name" value="Adenylsucc_synt"/>
    <property type="match status" value="1"/>
</dbReference>
<dbReference type="AlphaFoldDB" id="A0A0S1SNG0"/>
<feature type="binding site" description="in other chain" evidence="8">
    <location>
        <begin position="21"/>
        <end position="24"/>
    </location>
    <ligand>
        <name>IMP</name>
        <dbReference type="ChEBI" id="CHEBI:58053"/>
        <note>ligand shared between dimeric partners</note>
    </ligand>
</feature>
<evidence type="ECO:0000256" key="4">
    <source>
        <dbReference type="ARBA" id="ARBA00022741"/>
    </source>
</evidence>
<accession>A0A0S1SNG0</accession>
<dbReference type="NCBIfam" id="TIGR00184">
    <property type="entry name" value="purA"/>
    <property type="match status" value="1"/>
</dbReference>
<keyword evidence="6 8" id="KW-0460">Magnesium</keyword>
<dbReference type="CDD" id="cd03108">
    <property type="entry name" value="AdSS"/>
    <property type="match status" value="1"/>
</dbReference>
<comment type="pathway">
    <text evidence="8 10">Purine metabolism; AMP biosynthesis via de novo pathway; AMP from IMP: step 1/2.</text>
</comment>
<dbReference type="InterPro" id="IPR042111">
    <property type="entry name" value="Adenylosuccinate_synth_dom3"/>
</dbReference>
<dbReference type="PATRIC" id="fig|1735161.3.peg.412"/>
<accession>A0A0S1SS12</accession>
<dbReference type="InterPro" id="IPR018220">
    <property type="entry name" value="Adenylosuccin_syn_GTP-bd"/>
</dbReference>
<dbReference type="SUPFAM" id="SSF52540">
    <property type="entry name" value="P-loop containing nucleoside triphosphate hydrolases"/>
    <property type="match status" value="1"/>
</dbReference>
<evidence type="ECO:0000313" key="12">
    <source>
        <dbReference type="EMBL" id="ALM13111.1"/>
    </source>
</evidence>
<keyword evidence="5 8" id="KW-0658">Purine biosynthesis</keyword>
<comment type="subunit">
    <text evidence="1 8">Homodimer.</text>
</comment>
<evidence type="ECO:0000256" key="10">
    <source>
        <dbReference type="RuleBase" id="RU000520"/>
    </source>
</evidence>
<evidence type="ECO:0000256" key="3">
    <source>
        <dbReference type="ARBA" id="ARBA00022723"/>
    </source>
</evidence>
<evidence type="ECO:0000256" key="1">
    <source>
        <dbReference type="ARBA" id="ARBA00011738"/>
    </source>
</evidence>
<feature type="binding site" evidence="8">
    <location>
        <position position="21"/>
    </location>
    <ligand>
        <name>Mg(2+)</name>
        <dbReference type="ChEBI" id="CHEBI:18420"/>
    </ligand>
</feature>
<reference evidence="13" key="1">
    <citation type="submission" date="2015-10" db="EMBL/GenBank/DDBJ databases">
        <title>Analysis of five complete genome sequences for members of the class Peribacteria in the recently recognized Peregrinibacteria bacterial phylum.</title>
        <authorList>
            <person name="Anantharaman K."/>
            <person name="Brown C.T."/>
            <person name="Burstein D."/>
            <person name="Castelle C.J."/>
            <person name="Probst A.J."/>
            <person name="Thomas B.C."/>
            <person name="Williams K.H."/>
            <person name="Banfield J.F."/>
        </authorList>
    </citation>
    <scope>NUCLEOTIDE SEQUENCE [LARGE SCALE GENOMIC DNA]</scope>
</reference>
<evidence type="ECO:0000256" key="5">
    <source>
        <dbReference type="ARBA" id="ARBA00022755"/>
    </source>
</evidence>
<dbReference type="PANTHER" id="PTHR11846:SF0">
    <property type="entry name" value="ADENYLOSUCCINATE SYNTHETASE"/>
    <property type="match status" value="1"/>
</dbReference>
<dbReference type="HAMAP" id="MF_00011">
    <property type="entry name" value="Adenylosucc_synth"/>
    <property type="match status" value="1"/>
</dbReference>
<evidence type="ECO:0000256" key="9">
    <source>
        <dbReference type="PROSITE-ProRule" id="PRU10134"/>
    </source>
</evidence>
<dbReference type="PANTHER" id="PTHR11846">
    <property type="entry name" value="ADENYLOSUCCINATE SYNTHETASE"/>
    <property type="match status" value="1"/>
</dbReference>
<feature type="binding site" evidence="8">
    <location>
        <begin position="48"/>
        <end position="50"/>
    </location>
    <ligand>
        <name>GTP</name>
        <dbReference type="ChEBI" id="CHEBI:37565"/>
    </ligand>
</feature>